<protein>
    <recommendedName>
        <fullName evidence="3">Peptidase C39-like domain-containing protein</fullName>
    </recommendedName>
</protein>
<dbReference type="RefSeq" id="WP_052562982.1">
    <property type="nucleotide sequence ID" value="NZ_BAFN01000001.1"/>
</dbReference>
<proteinExistence type="predicted"/>
<gene>
    <name evidence="1" type="ORF">BROSI_A1417</name>
</gene>
<reference evidence="2" key="1">
    <citation type="journal article" date="2015" name="Genome Announc.">
        <title>Draft Genome Sequence of an Anaerobic Ammonium-Oxidizing Bacterium, "Candidatus Brocadia sinica".</title>
        <authorList>
            <person name="Oshiki M."/>
            <person name="Shinyako-Hata K."/>
            <person name="Satoh H."/>
            <person name="Okabe S."/>
        </authorList>
    </citation>
    <scope>NUCLEOTIDE SEQUENCE [LARGE SCALE GENOMIC DNA]</scope>
    <source>
        <strain evidence="2">JPN1</strain>
    </source>
</reference>
<comment type="caution">
    <text evidence="1">The sequence shown here is derived from an EMBL/GenBank/DDBJ whole genome shotgun (WGS) entry which is preliminary data.</text>
</comment>
<dbReference type="EMBL" id="BAFN01000001">
    <property type="protein sequence ID" value="GAN32902.1"/>
    <property type="molecule type" value="Genomic_DNA"/>
</dbReference>
<evidence type="ECO:0000313" key="2">
    <source>
        <dbReference type="Proteomes" id="UP000032309"/>
    </source>
</evidence>
<accession>A0ABQ0JVZ4</accession>
<keyword evidence="2" id="KW-1185">Reference proteome</keyword>
<name>A0ABQ0JVZ4_9BACT</name>
<dbReference type="Proteomes" id="UP000032309">
    <property type="component" value="Unassembled WGS sequence"/>
</dbReference>
<sequence>MKKRFTVTKRITTILPVLIGLWIFTANTTVTLANADGITVGPGQGVNFEQVDFVFSAVTQENSDWGRVSANPELLSSSTDISSGFLNIFSDAGWVVQNLPVDVNYGTVTTYFSLGLSTPTDVSELSAHIEFASSPQDDFSDGERGDFDVGVALWNAEGAGDSQTAVIGEAPPPNLIQFRPRGKNTKHTQPNAVNVQTAKNQCFPMSIANSLQYLEDRFGVNVPHDHKPGLKGDDSLVGQLDMEADRRAPARNDGDGVWFTPMLKGKFSYLKKNGLKNKLIHKHQGRGYGNPPDEALPNGDFRSSGIKSKDRGAKVTFKFICDEIKKGEDVELVFSYDDNNGNPTGGHAVRVFECGKTKGRPWIGYLHDRLQTNNDPNDEEGLEKVRQHIKDIDGDGILNLGSKNREIRFVLSESSKKKPR</sequence>
<organism evidence="1 2">
    <name type="scientific">Candidatus Brocadia sinica JPN1</name>
    <dbReference type="NCBI Taxonomy" id="1197129"/>
    <lineage>
        <taxon>Bacteria</taxon>
        <taxon>Pseudomonadati</taxon>
        <taxon>Planctomycetota</taxon>
        <taxon>Candidatus Brocadiia</taxon>
        <taxon>Candidatus Brocadiales</taxon>
        <taxon>Candidatus Brocadiaceae</taxon>
        <taxon>Candidatus Brocadia</taxon>
    </lineage>
</organism>
<evidence type="ECO:0000313" key="1">
    <source>
        <dbReference type="EMBL" id="GAN32902.1"/>
    </source>
</evidence>
<evidence type="ECO:0008006" key="3">
    <source>
        <dbReference type="Google" id="ProtNLM"/>
    </source>
</evidence>